<dbReference type="OrthoDB" id="10264956at2759"/>
<dbReference type="EnsemblMetazoa" id="SCAU014492-RA">
    <property type="protein sequence ID" value="SCAU014492-PA"/>
    <property type="gene ID" value="SCAU014492"/>
</dbReference>
<keyword evidence="13" id="KW-1015">Disulfide bond</keyword>
<proteinExistence type="inferred from homology"/>
<evidence type="ECO:0000256" key="7">
    <source>
        <dbReference type="ARBA" id="ARBA00022679"/>
    </source>
</evidence>
<dbReference type="Proteomes" id="UP000095300">
    <property type="component" value="Unassembled WGS sequence"/>
</dbReference>
<gene>
    <name evidence="23" type="primary">106082758</name>
</gene>
<evidence type="ECO:0000256" key="4">
    <source>
        <dbReference type="ARBA" id="ARBA00006003"/>
    </source>
</evidence>
<dbReference type="Pfam" id="PF00777">
    <property type="entry name" value="Glyco_transf_29"/>
    <property type="match status" value="1"/>
</dbReference>
<dbReference type="FunFam" id="3.90.1480.20:FF:000012">
    <property type="entry name" value="ST6 beta-galactoside alpha-2,6-sialyltransferase 1"/>
    <property type="match status" value="1"/>
</dbReference>
<dbReference type="KEGG" id="scac:106082758"/>
<keyword evidence="10" id="KW-1133">Transmembrane helix</keyword>
<evidence type="ECO:0000256" key="16">
    <source>
        <dbReference type="ARBA" id="ARBA00034329"/>
    </source>
</evidence>
<evidence type="ECO:0000256" key="15">
    <source>
        <dbReference type="ARBA" id="ARBA00034249"/>
    </source>
</evidence>
<evidence type="ECO:0000256" key="14">
    <source>
        <dbReference type="ARBA" id="ARBA00023180"/>
    </source>
</evidence>
<name>A0A1I8Q725_STOCA</name>
<sequence length="513" mass="59006">MLKPSMKTLKYLTLLIAVLQIQIQPNSAKTISEIRRQLNKRNLKIIRDVNSNHNNNNNNNNNIHAYQQLSIQHQPFQPQHYVKFNVNKNNSKAHSSSQPFQHGSTTPTEFSEPINRGVVNLGPYSKASRRRRSVFHVRWNPNERFIVESIENPAINSSKLAPHPRLKVSKTTKLNLNAKHYLCHDKLSPVCANKTLAFKERILKTFEKSLLESVNESNYYNVDFKPVFGDSFEEQYYPSTCLVMEAGVKVLKRKDSPFDKLQFGKLFPKQKLFRQKKNIKTCAIVSSAGSMAGSKLGRFIDSHDIVMRFNHAPTEGYEVDVGSKTTIRVVNSQVVTKPEFDFTHAPIFQNVTIAAWDPGKYNGTLEDWLTTSDYDLFTNYEIYRRRYPKSRAFLIDPHSIWRLWQSLQMFAGNRPLRKNPPSSGFIGLALLLPHCPVVDFIEYMPSTRLNGRCHYYSKEINSACTFGAWHPLAAEKLMALDMNVADDMSVFQFGILRMRRPDKLLCGFNFLGY</sequence>
<dbReference type="EnsemblMetazoa" id="SCAU014492-RB">
    <property type="protein sequence ID" value="SCAU014492-PB"/>
    <property type="gene ID" value="SCAU014492"/>
</dbReference>
<evidence type="ECO:0000256" key="22">
    <source>
        <dbReference type="SAM" id="SignalP"/>
    </source>
</evidence>
<evidence type="ECO:0000256" key="9">
    <source>
        <dbReference type="ARBA" id="ARBA00022968"/>
    </source>
</evidence>
<comment type="subcellular location">
    <subcellularLocation>
        <location evidence="1">Golgi apparatus</location>
        <location evidence="1">Golgi stack membrane</location>
        <topology evidence="1">Single-pass type II membrane protein</topology>
    </subcellularLocation>
    <subcellularLocation>
        <location evidence="2">Secreted</location>
    </subcellularLocation>
</comment>
<dbReference type="GO" id="GO:0097503">
    <property type="term" value="P:sialylation"/>
    <property type="evidence" value="ECO:0007669"/>
    <property type="project" value="TreeGrafter"/>
</dbReference>
<comment type="pathway">
    <text evidence="3">Protein modification; protein glycosylation.</text>
</comment>
<keyword evidence="11" id="KW-0333">Golgi apparatus</keyword>
<accession>A0A1I8Q725</accession>
<dbReference type="Gene3D" id="3.90.1480.20">
    <property type="entry name" value="Glycosyl transferase family 29"/>
    <property type="match status" value="1"/>
</dbReference>
<dbReference type="InterPro" id="IPR038578">
    <property type="entry name" value="GT29-like_sf"/>
</dbReference>
<dbReference type="EC" id="2.4.3.1" evidence="16"/>
<evidence type="ECO:0000256" key="17">
    <source>
        <dbReference type="ARBA" id="ARBA00069321"/>
    </source>
</evidence>
<dbReference type="GO" id="GO:0032580">
    <property type="term" value="C:Golgi cisterna membrane"/>
    <property type="evidence" value="ECO:0007669"/>
    <property type="project" value="UniProtKB-SubCell"/>
</dbReference>
<feature type="region of interest" description="Disordered" evidence="21">
    <location>
        <begin position="89"/>
        <end position="115"/>
    </location>
</feature>
<keyword evidence="6" id="KW-0328">Glycosyltransferase</keyword>
<evidence type="ECO:0000256" key="2">
    <source>
        <dbReference type="ARBA" id="ARBA00004613"/>
    </source>
</evidence>
<evidence type="ECO:0000256" key="1">
    <source>
        <dbReference type="ARBA" id="ARBA00004447"/>
    </source>
</evidence>
<comment type="catalytic activity">
    <reaction evidence="15">
        <text>a beta-D-galactoside + CMP-N-acetyl-beta-neuraminate = an N-acetyl-alpha-neuraminyl-(2-&gt;6)-beta-D-galactosyl derivative + CMP + H(+)</text>
        <dbReference type="Rhea" id="RHEA:52104"/>
        <dbReference type="ChEBI" id="CHEBI:15378"/>
        <dbReference type="ChEBI" id="CHEBI:28034"/>
        <dbReference type="ChEBI" id="CHEBI:57812"/>
        <dbReference type="ChEBI" id="CHEBI:60377"/>
        <dbReference type="ChEBI" id="CHEBI:136398"/>
        <dbReference type="EC" id="2.4.3.1"/>
    </reaction>
</comment>
<dbReference type="EnsemblMetazoa" id="SCAU014492-RD">
    <property type="protein sequence ID" value="SCAU014492-PD"/>
    <property type="gene ID" value="SCAU014492"/>
</dbReference>
<dbReference type="VEuPathDB" id="VectorBase:SCAU014492"/>
<comment type="similarity">
    <text evidence="4">Belongs to the glycosyltransferase 29 family.</text>
</comment>
<evidence type="ECO:0000256" key="13">
    <source>
        <dbReference type="ARBA" id="ARBA00023157"/>
    </source>
</evidence>
<evidence type="ECO:0000256" key="19">
    <source>
        <dbReference type="ARBA" id="ARBA00076676"/>
    </source>
</evidence>
<keyword evidence="24" id="KW-1185">Reference proteome</keyword>
<dbReference type="GO" id="GO:0005576">
    <property type="term" value="C:extracellular region"/>
    <property type="evidence" value="ECO:0007669"/>
    <property type="project" value="UniProtKB-SubCell"/>
</dbReference>
<evidence type="ECO:0000256" key="5">
    <source>
        <dbReference type="ARBA" id="ARBA00022525"/>
    </source>
</evidence>
<dbReference type="InterPro" id="IPR001675">
    <property type="entry name" value="Glyco_trans_29"/>
</dbReference>
<evidence type="ECO:0000256" key="3">
    <source>
        <dbReference type="ARBA" id="ARBA00004922"/>
    </source>
</evidence>
<dbReference type="EnsemblMetazoa" id="SCAU014492-RC">
    <property type="protein sequence ID" value="SCAU014492-PC"/>
    <property type="gene ID" value="SCAU014492"/>
</dbReference>
<dbReference type="CDD" id="cd23968">
    <property type="entry name" value="GT29_ST6GAL1_2"/>
    <property type="match status" value="1"/>
</dbReference>
<feature type="chain" id="PRO_5014271853" description="Beta-galactoside alpha-2,6-sialyltransferase 1" evidence="22">
    <location>
        <begin position="29"/>
        <end position="513"/>
    </location>
</feature>
<keyword evidence="14" id="KW-0325">Glycoprotein</keyword>
<feature type="compositionally biased region" description="Polar residues" evidence="21">
    <location>
        <begin position="89"/>
        <end position="109"/>
    </location>
</feature>
<evidence type="ECO:0000256" key="20">
    <source>
        <dbReference type="ARBA" id="ARBA00080062"/>
    </source>
</evidence>
<keyword evidence="7" id="KW-0808">Transferase</keyword>
<dbReference type="PANTHER" id="PTHR46059:SF1">
    <property type="entry name" value="BETA-GALACTOSIDE ALPHA-2,6-SIALYLTRANSFERASE"/>
    <property type="match status" value="1"/>
</dbReference>
<keyword evidence="9" id="KW-0735">Signal-anchor</keyword>
<dbReference type="PANTHER" id="PTHR46059">
    <property type="entry name" value="BETA-GALACTOSIDE ALPHA-2,6-SIALYLTRANSFERASE"/>
    <property type="match status" value="1"/>
</dbReference>
<evidence type="ECO:0000256" key="18">
    <source>
        <dbReference type="ARBA" id="ARBA00076526"/>
    </source>
</evidence>
<evidence type="ECO:0000256" key="21">
    <source>
        <dbReference type="SAM" id="MobiDB-lite"/>
    </source>
</evidence>
<keyword evidence="22" id="KW-0732">Signal</keyword>
<organism evidence="23 24">
    <name type="scientific">Stomoxys calcitrans</name>
    <name type="common">Stable fly</name>
    <name type="synonym">Conops calcitrans</name>
    <dbReference type="NCBI Taxonomy" id="35570"/>
    <lineage>
        <taxon>Eukaryota</taxon>
        <taxon>Metazoa</taxon>
        <taxon>Ecdysozoa</taxon>
        <taxon>Arthropoda</taxon>
        <taxon>Hexapoda</taxon>
        <taxon>Insecta</taxon>
        <taxon>Pterygota</taxon>
        <taxon>Neoptera</taxon>
        <taxon>Endopterygota</taxon>
        <taxon>Diptera</taxon>
        <taxon>Brachycera</taxon>
        <taxon>Muscomorpha</taxon>
        <taxon>Muscoidea</taxon>
        <taxon>Muscidae</taxon>
        <taxon>Stomoxys</taxon>
    </lineage>
</organism>
<reference evidence="23" key="2">
    <citation type="submission" date="2020-05" db="UniProtKB">
        <authorList>
            <consortium name="EnsemblMetazoa"/>
        </authorList>
    </citation>
    <scope>IDENTIFICATION</scope>
    <source>
        <strain evidence="23">USDA</strain>
    </source>
</reference>
<dbReference type="AlphaFoldDB" id="A0A1I8Q725"/>
<protein>
    <recommendedName>
        <fullName evidence="17">Beta-galactoside alpha-2,6-sialyltransferase 1</fullName>
        <ecNumber evidence="16">2.4.3.1</ecNumber>
    </recommendedName>
    <alternativeName>
        <fullName evidence="20">CMP-N-acetylneuraminate-beta-galactosamide-alpha-2,6-sialyltransferase 1</fullName>
    </alternativeName>
    <alternativeName>
        <fullName evidence="19">ST6Gal I</fullName>
    </alternativeName>
    <alternativeName>
        <fullName evidence="18">Sialyltransferase 1</fullName>
    </alternativeName>
</protein>
<evidence type="ECO:0000256" key="11">
    <source>
        <dbReference type="ARBA" id="ARBA00023034"/>
    </source>
</evidence>
<evidence type="ECO:0000313" key="24">
    <source>
        <dbReference type="Proteomes" id="UP000095300"/>
    </source>
</evidence>
<keyword evidence="8" id="KW-0812">Transmembrane</keyword>
<evidence type="ECO:0000256" key="10">
    <source>
        <dbReference type="ARBA" id="ARBA00022989"/>
    </source>
</evidence>
<keyword evidence="5" id="KW-0964">Secreted</keyword>
<feature type="signal peptide" evidence="22">
    <location>
        <begin position="1"/>
        <end position="28"/>
    </location>
</feature>
<evidence type="ECO:0000256" key="8">
    <source>
        <dbReference type="ARBA" id="ARBA00022692"/>
    </source>
</evidence>
<reference evidence="24" key="1">
    <citation type="submission" date="2015-05" db="EMBL/GenBank/DDBJ databases">
        <authorList>
            <person name="Wilson R.K."/>
            <person name="Warren W.C."/>
            <person name="Olafson P."/>
        </authorList>
    </citation>
    <scope>NUCLEOTIDE SEQUENCE [LARGE SCALE GENOMIC DNA]</scope>
    <source>
        <strain evidence="24">USDA</strain>
    </source>
</reference>
<evidence type="ECO:0000256" key="12">
    <source>
        <dbReference type="ARBA" id="ARBA00023136"/>
    </source>
</evidence>
<evidence type="ECO:0000313" key="23">
    <source>
        <dbReference type="EnsemblMetazoa" id="SCAU014492-PA"/>
    </source>
</evidence>
<dbReference type="STRING" id="35570.A0A1I8Q725"/>
<evidence type="ECO:0000256" key="6">
    <source>
        <dbReference type="ARBA" id="ARBA00022676"/>
    </source>
</evidence>
<dbReference type="GO" id="GO:0003835">
    <property type="term" value="F:beta-galactoside alpha-2,6-sialyltransferase activity"/>
    <property type="evidence" value="ECO:0007669"/>
    <property type="project" value="UniProtKB-EC"/>
</dbReference>
<keyword evidence="12" id="KW-0472">Membrane</keyword>